<evidence type="ECO:0000256" key="1">
    <source>
        <dbReference type="ARBA" id="ARBA00023015"/>
    </source>
</evidence>
<organism evidence="6 7">
    <name type="scientific">Paraglaciecola mesophila</name>
    <dbReference type="NCBI Taxonomy" id="197222"/>
    <lineage>
        <taxon>Bacteria</taxon>
        <taxon>Pseudomonadati</taxon>
        <taxon>Pseudomonadota</taxon>
        <taxon>Gammaproteobacteria</taxon>
        <taxon>Alteromonadales</taxon>
        <taxon>Alteromonadaceae</taxon>
        <taxon>Paraglaciecola</taxon>
    </lineage>
</organism>
<dbReference type="PANTHER" id="PTHR47506">
    <property type="entry name" value="TRANSCRIPTIONAL REGULATORY PROTEIN"/>
    <property type="match status" value="1"/>
</dbReference>
<dbReference type="InterPro" id="IPR023772">
    <property type="entry name" value="DNA-bd_HTH_TetR-type_CS"/>
</dbReference>
<dbReference type="PANTHER" id="PTHR47506:SF1">
    <property type="entry name" value="HTH-TYPE TRANSCRIPTIONAL REGULATOR YJDC"/>
    <property type="match status" value="1"/>
</dbReference>
<evidence type="ECO:0000259" key="5">
    <source>
        <dbReference type="PROSITE" id="PS50977"/>
    </source>
</evidence>
<keyword evidence="3" id="KW-0804">Transcription</keyword>
<dbReference type="Pfam" id="PF00440">
    <property type="entry name" value="TetR_N"/>
    <property type="match status" value="1"/>
</dbReference>
<dbReference type="RefSeq" id="WP_033184895.1">
    <property type="nucleotide sequence ID" value="NZ_JBBMQS010000005.1"/>
</dbReference>
<evidence type="ECO:0000256" key="2">
    <source>
        <dbReference type="ARBA" id="ARBA00023125"/>
    </source>
</evidence>
<dbReference type="InterPro" id="IPR036271">
    <property type="entry name" value="Tet_transcr_reg_TetR-rel_C_sf"/>
</dbReference>
<evidence type="ECO:0000313" key="7">
    <source>
        <dbReference type="Proteomes" id="UP001461163"/>
    </source>
</evidence>
<evidence type="ECO:0000256" key="3">
    <source>
        <dbReference type="ARBA" id="ARBA00023163"/>
    </source>
</evidence>
<dbReference type="SUPFAM" id="SSF48498">
    <property type="entry name" value="Tetracyclin repressor-like, C-terminal domain"/>
    <property type="match status" value="1"/>
</dbReference>
<dbReference type="PROSITE" id="PS50977">
    <property type="entry name" value="HTH_TETR_2"/>
    <property type="match status" value="1"/>
</dbReference>
<accession>A0ABU9SUX0</accession>
<reference evidence="6 7" key="1">
    <citation type="submission" date="2024-03" db="EMBL/GenBank/DDBJ databases">
        <title>Community enrichment and isolation of bacterial strains for fucoidan degradation.</title>
        <authorList>
            <person name="Sichert A."/>
        </authorList>
    </citation>
    <scope>NUCLEOTIDE SEQUENCE [LARGE SCALE GENOMIC DNA]</scope>
    <source>
        <strain evidence="6 7">AS12</strain>
    </source>
</reference>
<keyword evidence="7" id="KW-1185">Reference proteome</keyword>
<evidence type="ECO:0000313" key="6">
    <source>
        <dbReference type="EMBL" id="MEM5497678.1"/>
    </source>
</evidence>
<dbReference type="SUPFAM" id="SSF46689">
    <property type="entry name" value="Homeodomain-like"/>
    <property type="match status" value="1"/>
</dbReference>
<dbReference type="EMBL" id="JBBMQS010000005">
    <property type="protein sequence ID" value="MEM5497678.1"/>
    <property type="molecule type" value="Genomic_DNA"/>
</dbReference>
<feature type="domain" description="HTH tetR-type" evidence="5">
    <location>
        <begin position="15"/>
        <end position="75"/>
    </location>
</feature>
<keyword evidence="1" id="KW-0805">Transcription regulation</keyword>
<dbReference type="InterPro" id="IPR001647">
    <property type="entry name" value="HTH_TetR"/>
</dbReference>
<proteinExistence type="predicted"/>
<evidence type="ECO:0000256" key="4">
    <source>
        <dbReference type="PROSITE-ProRule" id="PRU00335"/>
    </source>
</evidence>
<gene>
    <name evidence="6" type="ORF">WNY77_09765</name>
</gene>
<name>A0ABU9SUX0_9ALTE</name>
<dbReference type="Gene3D" id="1.10.10.60">
    <property type="entry name" value="Homeodomain-like"/>
    <property type="match status" value="1"/>
</dbReference>
<dbReference type="Proteomes" id="UP001461163">
    <property type="component" value="Unassembled WGS sequence"/>
</dbReference>
<dbReference type="Gene3D" id="1.10.357.10">
    <property type="entry name" value="Tetracycline Repressor, domain 2"/>
    <property type="match status" value="1"/>
</dbReference>
<protein>
    <submittedName>
        <fullName evidence="6">TetR/AcrR family transcriptional regulator</fullName>
    </submittedName>
</protein>
<comment type="caution">
    <text evidence="6">The sequence shown here is derived from an EMBL/GenBank/DDBJ whole genome shotgun (WGS) entry which is preliminary data.</text>
</comment>
<feature type="DNA-binding region" description="H-T-H motif" evidence="4">
    <location>
        <begin position="38"/>
        <end position="57"/>
    </location>
</feature>
<sequence>MSAVSCTAAVGRPRAFDMQTALEKALDVFWTKGYDGASLSDLTSAMGINKPSLYSAFGNKEQLFLKAIEFYESRPCGFFKPALEQPTAYEVAECMLLGAAKSMSDTSHPQGCVMVQGALSCSEAAAGVKEVLINRRQQSESEVRDRFELAKNQGDLSKDEDSEALARYLCTVINGIAIQASSGATEKQLVDVAHMALKSFPRNS</sequence>
<dbReference type="PRINTS" id="PR00455">
    <property type="entry name" value="HTHTETR"/>
</dbReference>
<dbReference type="PROSITE" id="PS01081">
    <property type="entry name" value="HTH_TETR_1"/>
    <property type="match status" value="1"/>
</dbReference>
<keyword evidence="2 4" id="KW-0238">DNA-binding</keyword>
<dbReference type="InterPro" id="IPR009057">
    <property type="entry name" value="Homeodomain-like_sf"/>
</dbReference>